<evidence type="ECO:0000313" key="3">
    <source>
        <dbReference type="Proteomes" id="UP001199816"/>
    </source>
</evidence>
<protein>
    <submittedName>
        <fullName evidence="2">VOC family protein</fullName>
    </submittedName>
</protein>
<feature type="domain" description="Glyoxalase/fosfomycin resistance/dioxygenase" evidence="1">
    <location>
        <begin position="13"/>
        <end position="118"/>
    </location>
</feature>
<name>A0ABS8PTA6_9BACT</name>
<dbReference type="PANTHER" id="PTHR36113">
    <property type="entry name" value="LYASE, PUTATIVE-RELATED-RELATED"/>
    <property type="match status" value="1"/>
</dbReference>
<dbReference type="RefSeq" id="WP_231005360.1">
    <property type="nucleotide sequence ID" value="NZ_JAJNEC010000005.1"/>
</dbReference>
<proteinExistence type="predicted"/>
<dbReference type="PANTHER" id="PTHR36113:SF3">
    <property type="entry name" value="SLL5075 PROTEIN"/>
    <property type="match status" value="1"/>
</dbReference>
<dbReference type="Gene3D" id="3.10.180.10">
    <property type="entry name" value="2,3-Dihydroxybiphenyl 1,2-Dioxygenase, domain 1"/>
    <property type="match status" value="1"/>
</dbReference>
<comment type="caution">
    <text evidence="2">The sequence shown here is derived from an EMBL/GenBank/DDBJ whole genome shotgun (WGS) entry which is preliminary data.</text>
</comment>
<dbReference type="CDD" id="cd06587">
    <property type="entry name" value="VOC"/>
    <property type="match status" value="1"/>
</dbReference>
<sequence>MIIRLYILLQMMTINHLNLVLPDVAKGISFFETYFQFSCIHVKGTNQVAVLKNAAGFTLVLMTQKEPVVYPPQFHIGWMLENAAAVDRLYQQLSGDGFTMAHAPRPIRDSYGFYFYFDQLFIEIGHYQDAA</sequence>
<dbReference type="InterPro" id="IPR029068">
    <property type="entry name" value="Glyas_Bleomycin-R_OHBP_Dase"/>
</dbReference>
<dbReference type="Pfam" id="PF00903">
    <property type="entry name" value="Glyoxalase"/>
    <property type="match status" value="1"/>
</dbReference>
<dbReference type="SUPFAM" id="SSF54593">
    <property type="entry name" value="Glyoxalase/Bleomycin resistance protein/Dihydroxybiphenyl dioxygenase"/>
    <property type="match status" value="1"/>
</dbReference>
<dbReference type="InterPro" id="IPR051332">
    <property type="entry name" value="Fosfomycin_Res_Enzymes"/>
</dbReference>
<dbReference type="InterPro" id="IPR004360">
    <property type="entry name" value="Glyas_Fos-R_dOase_dom"/>
</dbReference>
<gene>
    <name evidence="2" type="ORF">LQ567_15100</name>
</gene>
<evidence type="ECO:0000313" key="2">
    <source>
        <dbReference type="EMBL" id="MCD2424105.1"/>
    </source>
</evidence>
<organism evidence="2 3">
    <name type="scientific">Niabella pedocola</name>
    <dbReference type="NCBI Taxonomy" id="1752077"/>
    <lineage>
        <taxon>Bacteria</taxon>
        <taxon>Pseudomonadati</taxon>
        <taxon>Bacteroidota</taxon>
        <taxon>Chitinophagia</taxon>
        <taxon>Chitinophagales</taxon>
        <taxon>Chitinophagaceae</taxon>
        <taxon>Niabella</taxon>
    </lineage>
</organism>
<dbReference type="Proteomes" id="UP001199816">
    <property type="component" value="Unassembled WGS sequence"/>
</dbReference>
<dbReference type="EMBL" id="JAJNEC010000005">
    <property type="protein sequence ID" value="MCD2424105.1"/>
    <property type="molecule type" value="Genomic_DNA"/>
</dbReference>
<reference evidence="2 3" key="1">
    <citation type="submission" date="2021-11" db="EMBL/GenBank/DDBJ databases">
        <title>Genomic of Niabella pedocola.</title>
        <authorList>
            <person name="Wu T."/>
        </authorList>
    </citation>
    <scope>NUCLEOTIDE SEQUENCE [LARGE SCALE GENOMIC DNA]</scope>
    <source>
        <strain evidence="2 3">JCM 31011</strain>
    </source>
</reference>
<evidence type="ECO:0000259" key="1">
    <source>
        <dbReference type="Pfam" id="PF00903"/>
    </source>
</evidence>
<accession>A0ABS8PTA6</accession>
<keyword evidence="3" id="KW-1185">Reference proteome</keyword>